<organism evidence="6 7">
    <name type="scientific">Cudoniella acicularis</name>
    <dbReference type="NCBI Taxonomy" id="354080"/>
    <lineage>
        <taxon>Eukaryota</taxon>
        <taxon>Fungi</taxon>
        <taxon>Dikarya</taxon>
        <taxon>Ascomycota</taxon>
        <taxon>Pezizomycotina</taxon>
        <taxon>Leotiomycetes</taxon>
        <taxon>Helotiales</taxon>
        <taxon>Tricladiaceae</taxon>
        <taxon>Cudoniella</taxon>
    </lineage>
</organism>
<evidence type="ECO:0000313" key="7">
    <source>
        <dbReference type="Proteomes" id="UP000566819"/>
    </source>
</evidence>
<evidence type="ECO:0000259" key="4">
    <source>
        <dbReference type="Pfam" id="PF15985"/>
    </source>
</evidence>
<gene>
    <name evidence="6" type="ORF">G7Y89_g8716</name>
</gene>
<dbReference type="GO" id="GO:0071051">
    <property type="term" value="P:poly(A)-dependent snoRNA 3'-end processing"/>
    <property type="evidence" value="ECO:0007669"/>
    <property type="project" value="TreeGrafter"/>
</dbReference>
<feature type="domain" description="K Homology" evidence="4">
    <location>
        <begin position="121"/>
        <end position="166"/>
    </location>
</feature>
<evidence type="ECO:0000313" key="6">
    <source>
        <dbReference type="EMBL" id="KAF4629424.1"/>
    </source>
</evidence>
<dbReference type="Pfam" id="PF21262">
    <property type="entry name" value="RRP40_S1"/>
    <property type="match status" value="1"/>
</dbReference>
<name>A0A8H4RIV6_9HELO</name>
<dbReference type="Gene3D" id="2.40.50.100">
    <property type="match status" value="1"/>
</dbReference>
<feature type="coiled-coil region" evidence="2">
    <location>
        <begin position="208"/>
        <end position="250"/>
    </location>
</feature>
<evidence type="ECO:0008006" key="8">
    <source>
        <dbReference type="Google" id="ProtNLM"/>
    </source>
</evidence>
<dbReference type="GO" id="GO:0034475">
    <property type="term" value="P:U4 snRNA 3'-end processing"/>
    <property type="evidence" value="ECO:0007669"/>
    <property type="project" value="TreeGrafter"/>
</dbReference>
<dbReference type="FunFam" id="2.40.50.100:FF:000073">
    <property type="entry name" value="Putative Exosome complex component RRP40"/>
    <property type="match status" value="1"/>
</dbReference>
<dbReference type="SUPFAM" id="SSF54791">
    <property type="entry name" value="Eukaryotic type KH-domain (KH-domain type I)"/>
    <property type="match status" value="1"/>
</dbReference>
<dbReference type="GO" id="GO:0071034">
    <property type="term" value="P:CUT catabolic process"/>
    <property type="evidence" value="ECO:0007669"/>
    <property type="project" value="TreeGrafter"/>
</dbReference>
<keyword evidence="2" id="KW-0175">Coiled coil</keyword>
<dbReference type="PANTHER" id="PTHR21321:SF1">
    <property type="entry name" value="EXOSOME COMPLEX COMPONENT RRP40"/>
    <property type="match status" value="1"/>
</dbReference>
<dbReference type="EMBL" id="JAAMPI010000678">
    <property type="protein sequence ID" value="KAF4629424.1"/>
    <property type="molecule type" value="Genomic_DNA"/>
</dbReference>
<proteinExistence type="predicted"/>
<comment type="subcellular location">
    <subcellularLocation>
        <location evidence="1">Nucleus</location>
    </subcellularLocation>
</comment>
<dbReference type="GO" id="GO:0000176">
    <property type="term" value="C:nuclear exosome (RNase complex)"/>
    <property type="evidence" value="ECO:0007669"/>
    <property type="project" value="TreeGrafter"/>
</dbReference>
<feature type="domain" description="Exosome complex exonuclease Rrp40 N-terminal" evidence="5">
    <location>
        <begin position="26"/>
        <end position="65"/>
    </location>
</feature>
<dbReference type="Gene3D" id="3.30.1370.10">
    <property type="entry name" value="K Homology domain, type 1"/>
    <property type="match status" value="1"/>
</dbReference>
<dbReference type="Proteomes" id="UP000566819">
    <property type="component" value="Unassembled WGS sequence"/>
</dbReference>
<dbReference type="PANTHER" id="PTHR21321">
    <property type="entry name" value="PNAS-3 RELATED"/>
    <property type="match status" value="1"/>
</dbReference>
<dbReference type="OrthoDB" id="340500at2759"/>
<evidence type="ECO:0000256" key="3">
    <source>
        <dbReference type="SAM" id="MobiDB-lite"/>
    </source>
</evidence>
<evidence type="ECO:0000256" key="1">
    <source>
        <dbReference type="ARBA" id="ARBA00004123"/>
    </source>
</evidence>
<dbReference type="Pfam" id="PF18311">
    <property type="entry name" value="Rrp40_N"/>
    <property type="match status" value="1"/>
</dbReference>
<dbReference type="Pfam" id="PF15985">
    <property type="entry name" value="KH_6"/>
    <property type="match status" value="1"/>
</dbReference>
<protein>
    <recommendedName>
        <fullName evidence="8">Ribosomal RNA-processing protein 40</fullName>
    </recommendedName>
</protein>
<dbReference type="AlphaFoldDB" id="A0A8H4RIV6"/>
<dbReference type="InterPro" id="IPR036612">
    <property type="entry name" value="KH_dom_type_1_sf"/>
</dbReference>
<dbReference type="GO" id="GO:0071038">
    <property type="term" value="P:TRAMP-dependent tRNA surveillance pathway"/>
    <property type="evidence" value="ECO:0007669"/>
    <property type="project" value="TreeGrafter"/>
</dbReference>
<dbReference type="GO" id="GO:0071035">
    <property type="term" value="P:nuclear polyadenylation-dependent rRNA catabolic process"/>
    <property type="evidence" value="ECO:0007669"/>
    <property type="project" value="TreeGrafter"/>
</dbReference>
<evidence type="ECO:0000256" key="2">
    <source>
        <dbReference type="SAM" id="Coils"/>
    </source>
</evidence>
<comment type="caution">
    <text evidence="6">The sequence shown here is derived from an EMBL/GenBank/DDBJ whole genome shotgun (WGS) entry which is preliminary data.</text>
</comment>
<dbReference type="GO" id="GO:0000467">
    <property type="term" value="P:exonucleolytic trimming to generate mature 3'-end of 5.8S rRNA from tricistronic rRNA transcript (SSU-rRNA, 5.8S rRNA, LSU-rRNA)"/>
    <property type="evidence" value="ECO:0007669"/>
    <property type="project" value="TreeGrafter"/>
</dbReference>
<accession>A0A8H4RIV6</accession>
<keyword evidence="7" id="KW-1185">Reference proteome</keyword>
<feature type="compositionally biased region" description="Basic and acidic residues" evidence="3">
    <location>
        <begin position="250"/>
        <end position="260"/>
    </location>
</feature>
<evidence type="ECO:0000259" key="5">
    <source>
        <dbReference type="Pfam" id="PF18311"/>
    </source>
</evidence>
<dbReference type="GO" id="GO:0000177">
    <property type="term" value="C:cytoplasmic exosome (RNase complex)"/>
    <property type="evidence" value="ECO:0007669"/>
    <property type="project" value="TreeGrafter"/>
</dbReference>
<sequence length="294" mass="33013">MATTTFVLPGQLLDPESLPSHPTLPLKLGPGLRHIPPNTITPTVAGQLCTDKRKNAVWVEFNGGRYVPTVGDLVIATIQKSSVDVYYASVSDYTSNATLPQLSFEARPRRRDRNSPLGHWSMARRLMLPKPAEQGGLVILEELGGQGVAFEIAVGRNGKVWVDSKSLKVGKSGRQYSIQKHLQEKSRHEYKAALKELKQTKEHEKKCIANMLKAEEDARANAVKAESQLRMQLMREEMRLKMELMREESEVRREAKRDDAVATGASPGASREPSRVAKRKRDYRIFRNNEVTLT</sequence>
<dbReference type="InterPro" id="IPR004088">
    <property type="entry name" value="KH_dom_type_1"/>
</dbReference>
<dbReference type="InterPro" id="IPR041054">
    <property type="entry name" value="Rrp40_N_euk"/>
</dbReference>
<feature type="region of interest" description="Disordered" evidence="3">
    <location>
        <begin position="250"/>
        <end position="281"/>
    </location>
</feature>
<reference evidence="6 7" key="1">
    <citation type="submission" date="2020-03" db="EMBL/GenBank/DDBJ databases">
        <title>Draft Genome Sequence of Cudoniella acicularis.</title>
        <authorList>
            <person name="Buettner E."/>
            <person name="Kellner H."/>
        </authorList>
    </citation>
    <scope>NUCLEOTIDE SEQUENCE [LARGE SCALE GENOMIC DNA]</scope>
    <source>
        <strain evidence="6 7">DSM 108380</strain>
    </source>
</reference>
<dbReference type="GO" id="GO:0003723">
    <property type="term" value="F:RNA binding"/>
    <property type="evidence" value="ECO:0007669"/>
    <property type="project" value="InterPro"/>
</dbReference>
<dbReference type="InterPro" id="IPR026699">
    <property type="entry name" value="Exosome_RNA_bind1/RRP40/RRP4"/>
</dbReference>